<dbReference type="OrthoDB" id="3791931at2759"/>
<dbReference type="Proteomes" id="UP000504636">
    <property type="component" value="Unplaced"/>
</dbReference>
<accession>A0A6A6Z6I6</accession>
<feature type="compositionally biased region" description="Low complexity" evidence="1">
    <location>
        <begin position="849"/>
        <end position="879"/>
    </location>
</feature>
<sequence length="916" mass="102440">MVDHYRGELILWEDARCDDTKAFPRSGHVASHELLAGSDRLAARRPIGKIDSEASPLLARHLAAALVHHPPASQSALVPCQLRQFDPQACPLLISSMDGRESGPPGKQPSDGTPPRPGMYPQGGIGGLDEFDDSHVPYFTNTLGLDINAAQTPGPPMTPQQHAPHGTLGDRDRTAEGSNMFNDDYIANEQVHNTQDYANPSPPRGGYGYGYTTETLTRTHRSTLMTNSGVFTGRVGSEHGSSQDNRSVLGHRRPPANEPASSTRHQSDVPDQTASHRTPARVLAAIRDHPIKPPTRRKRKVRTDTNPAAPSRAQPRSIAPLPVARLEQAHRPVQARGMPTPMFGLDHTPGYRSAGSAAAFPAMAQDSTAERASSYGQPIDEGNSRQLQDPYSTARPNYHMSFGPTLSPFFPALPSISHGRAPPASRMYNSNTFPTVVNLVEAEDFDHDRETRMEITENRYRLLLGRDNPAPFFRSWSSQDQAVFLEFFPAFMDRHRDAEVLTDVERLALYRDYVQYRTWVESPIDVDQTWANLERYGLIQTQLAVYGHVDPEQTAQRDPTPDLDEERRRMYGAPVRTALVSVEIPATERLHRPVLGSIGPPSASRIVQNERSTETTQKAPRKSKKDRSPFKNDILKGRTLNRDGMYFSSAEEGDALFRERPLWRPKRETLPSERARLPLVRALQDAMVNLDGINDRLTNRLARWRPDSRFYDPVAIELAAHKLLAKIFKLHEDGWTRPVLDPTQESLFDPEPDLSFLERFEAIREVLYHWKATAKMVLQGDDLKIDQFIAGPNERAERSGRYSEANIAKQIIIEEGRLAKKGNKRSAAEAFSSEGREARRSTTTLPRQTLRASTPSASSRRRNATTAANAVESDVSSETSETDDDTSTAQETPRDPKVTRRFLPRESKNKKRKHGQ</sequence>
<feature type="region of interest" description="Disordered" evidence="1">
    <location>
        <begin position="822"/>
        <end position="916"/>
    </location>
</feature>
<feature type="compositionally biased region" description="Polar residues" evidence="1">
    <location>
        <begin position="259"/>
        <end position="276"/>
    </location>
</feature>
<feature type="compositionally biased region" description="Basic and acidic residues" evidence="1">
    <location>
        <begin position="892"/>
        <end position="907"/>
    </location>
</feature>
<feature type="region of interest" description="Disordered" evidence="1">
    <location>
        <begin position="148"/>
        <end position="179"/>
    </location>
</feature>
<proteinExistence type="predicted"/>
<feature type="region of interest" description="Disordered" evidence="1">
    <location>
        <begin position="229"/>
        <end position="314"/>
    </location>
</feature>
<reference evidence="2 4" key="1">
    <citation type="journal article" date="2020" name="Stud. Mycol.">
        <title>101 Dothideomycetes genomes: a test case for predicting lifestyles and emergence of pathogens.</title>
        <authorList>
            <person name="Haridas S."/>
            <person name="Albert R."/>
            <person name="Binder M."/>
            <person name="Bloem J."/>
            <person name="Labutti K."/>
            <person name="Salamov A."/>
            <person name="Andreopoulos B."/>
            <person name="Baker S."/>
            <person name="Barry K."/>
            <person name="Bills G."/>
            <person name="Bluhm B."/>
            <person name="Cannon C."/>
            <person name="Castanera R."/>
            <person name="Culley D."/>
            <person name="Daum C."/>
            <person name="Ezra D."/>
            <person name="Gonzalez J."/>
            <person name="Henrissat B."/>
            <person name="Kuo A."/>
            <person name="Liang C."/>
            <person name="Lipzen A."/>
            <person name="Lutzoni F."/>
            <person name="Magnuson J."/>
            <person name="Mondo S."/>
            <person name="Nolan M."/>
            <person name="Ohm R."/>
            <person name="Pangilinan J."/>
            <person name="Park H.-J."/>
            <person name="Ramirez L."/>
            <person name="Alfaro M."/>
            <person name="Sun H."/>
            <person name="Tritt A."/>
            <person name="Yoshinaga Y."/>
            <person name="Zwiers L.-H."/>
            <person name="Turgeon B."/>
            <person name="Goodwin S."/>
            <person name="Spatafora J."/>
            <person name="Crous P."/>
            <person name="Grigoriev I."/>
        </authorList>
    </citation>
    <scope>NUCLEOTIDE SEQUENCE</scope>
    <source>
        <strain evidence="2 4">CBS 304.34</strain>
    </source>
</reference>
<protein>
    <submittedName>
        <fullName evidence="2 4">Uncharacterized protein</fullName>
    </submittedName>
</protein>
<organism evidence="2">
    <name type="scientific">Mytilinidion resinicola</name>
    <dbReference type="NCBI Taxonomy" id="574789"/>
    <lineage>
        <taxon>Eukaryota</taxon>
        <taxon>Fungi</taxon>
        <taxon>Dikarya</taxon>
        <taxon>Ascomycota</taxon>
        <taxon>Pezizomycotina</taxon>
        <taxon>Dothideomycetes</taxon>
        <taxon>Pleosporomycetidae</taxon>
        <taxon>Mytilinidiales</taxon>
        <taxon>Mytilinidiaceae</taxon>
        <taxon>Mytilinidion</taxon>
    </lineage>
</organism>
<name>A0A6A6Z6I6_9PEZI</name>
<dbReference type="RefSeq" id="XP_033583675.1">
    <property type="nucleotide sequence ID" value="XM_033721745.1"/>
</dbReference>
<keyword evidence="3" id="KW-1185">Reference proteome</keyword>
<evidence type="ECO:0000313" key="2">
    <source>
        <dbReference type="EMBL" id="KAF2816711.1"/>
    </source>
</evidence>
<reference evidence="4" key="2">
    <citation type="submission" date="2020-04" db="EMBL/GenBank/DDBJ databases">
        <authorList>
            <consortium name="NCBI Genome Project"/>
        </authorList>
    </citation>
    <scope>NUCLEOTIDE SEQUENCE</scope>
    <source>
        <strain evidence="4">CBS 304.34</strain>
    </source>
</reference>
<feature type="region of interest" description="Disordered" evidence="1">
    <location>
        <begin position="94"/>
        <end position="133"/>
    </location>
</feature>
<evidence type="ECO:0000256" key="1">
    <source>
        <dbReference type="SAM" id="MobiDB-lite"/>
    </source>
</evidence>
<dbReference type="AlphaFoldDB" id="A0A6A6Z6I6"/>
<dbReference type="GeneID" id="54462638"/>
<evidence type="ECO:0000313" key="4">
    <source>
        <dbReference type="RefSeq" id="XP_033583675.1"/>
    </source>
</evidence>
<feature type="compositionally biased region" description="Polar residues" evidence="1">
    <location>
        <begin position="605"/>
        <end position="618"/>
    </location>
</feature>
<gene>
    <name evidence="2 4" type="ORF">BDZ99DRAFT_471918</name>
</gene>
<feature type="region of interest" description="Disordered" evidence="1">
    <location>
        <begin position="593"/>
        <end position="633"/>
    </location>
</feature>
<evidence type="ECO:0000313" key="3">
    <source>
        <dbReference type="Proteomes" id="UP000504636"/>
    </source>
</evidence>
<dbReference type="EMBL" id="MU003693">
    <property type="protein sequence ID" value="KAF2816711.1"/>
    <property type="molecule type" value="Genomic_DNA"/>
</dbReference>
<reference evidence="4" key="3">
    <citation type="submission" date="2025-04" db="UniProtKB">
        <authorList>
            <consortium name="RefSeq"/>
        </authorList>
    </citation>
    <scope>IDENTIFICATION</scope>
    <source>
        <strain evidence="4">CBS 304.34</strain>
    </source>
</reference>